<feature type="repeat" description="ANK" evidence="3">
    <location>
        <begin position="39"/>
        <end position="71"/>
    </location>
</feature>
<gene>
    <name evidence="5" type="ORF">J8273_6322</name>
</gene>
<feature type="repeat" description="ANK" evidence="3">
    <location>
        <begin position="72"/>
        <end position="104"/>
    </location>
</feature>
<feature type="region of interest" description="Disordered" evidence="4">
    <location>
        <begin position="1182"/>
        <end position="1215"/>
    </location>
</feature>
<keyword evidence="6" id="KW-1185">Reference proteome</keyword>
<dbReference type="Proteomes" id="UP000717585">
    <property type="component" value="Unassembled WGS sequence"/>
</dbReference>
<keyword evidence="1" id="KW-0677">Repeat</keyword>
<dbReference type="OrthoDB" id="20872at2759"/>
<dbReference type="PROSITE" id="PS50088">
    <property type="entry name" value="ANK_REPEAT"/>
    <property type="match status" value="11"/>
</dbReference>
<evidence type="ECO:0000256" key="4">
    <source>
        <dbReference type="SAM" id="MobiDB-lite"/>
    </source>
</evidence>
<proteinExistence type="predicted"/>
<feature type="repeat" description="ANK" evidence="3">
    <location>
        <begin position="419"/>
        <end position="451"/>
    </location>
</feature>
<dbReference type="SUPFAM" id="SSF48403">
    <property type="entry name" value="Ankyrin repeat"/>
    <property type="match status" value="3"/>
</dbReference>
<dbReference type="InterPro" id="IPR002110">
    <property type="entry name" value="Ankyrin_rpt"/>
</dbReference>
<dbReference type="Gene3D" id="1.25.40.20">
    <property type="entry name" value="Ankyrin repeat-containing domain"/>
    <property type="match status" value="5"/>
</dbReference>
<dbReference type="PANTHER" id="PTHR24198">
    <property type="entry name" value="ANKYRIN REPEAT AND PROTEIN KINASE DOMAIN-CONTAINING PROTEIN"/>
    <property type="match status" value="1"/>
</dbReference>
<feature type="repeat" description="ANK" evidence="3">
    <location>
        <begin position="170"/>
        <end position="202"/>
    </location>
</feature>
<name>A0A8J6B7E2_9EUKA</name>
<accession>A0A8J6B7E2</accession>
<feature type="repeat" description="ANK" evidence="3">
    <location>
        <begin position="5"/>
        <end position="32"/>
    </location>
</feature>
<evidence type="ECO:0000313" key="5">
    <source>
        <dbReference type="EMBL" id="KAG9391557.1"/>
    </source>
</evidence>
<protein>
    <submittedName>
        <fullName evidence="5">Ankyrin repeats (3 copies)</fullName>
    </submittedName>
</protein>
<feature type="repeat" description="ANK" evidence="3">
    <location>
        <begin position="552"/>
        <end position="584"/>
    </location>
</feature>
<dbReference type="InterPro" id="IPR036770">
    <property type="entry name" value="Ankyrin_rpt-contain_sf"/>
</dbReference>
<reference evidence="5" key="1">
    <citation type="submission" date="2021-05" db="EMBL/GenBank/DDBJ databases">
        <title>A free-living protist that lacks canonical eukaryotic 1 DNA replication and segregation systems.</title>
        <authorList>
            <person name="Salas-Leiva D.E."/>
            <person name="Tromer E.C."/>
            <person name="Curtis B.A."/>
            <person name="Jerlstrom-Hultqvist J."/>
            <person name="Kolisko M."/>
            <person name="Yi Z."/>
            <person name="Salas-Leiva J.S."/>
            <person name="Gallot-Lavallee L."/>
            <person name="Kops G.J.P.L."/>
            <person name="Archibald J.M."/>
            <person name="Simpson A.G.B."/>
            <person name="Roger A.J."/>
        </authorList>
    </citation>
    <scope>NUCLEOTIDE SEQUENCE</scope>
    <source>
        <strain evidence="5">BICM</strain>
    </source>
</reference>
<comment type="caution">
    <text evidence="5">The sequence shown here is derived from an EMBL/GenBank/DDBJ whole genome shotgun (WGS) entry which is preliminary data.</text>
</comment>
<evidence type="ECO:0000256" key="1">
    <source>
        <dbReference type="ARBA" id="ARBA00022737"/>
    </source>
</evidence>
<feature type="compositionally biased region" description="Pro residues" evidence="4">
    <location>
        <begin position="1206"/>
        <end position="1215"/>
    </location>
</feature>
<dbReference type="Pfam" id="PF00023">
    <property type="entry name" value="Ank"/>
    <property type="match status" value="2"/>
</dbReference>
<evidence type="ECO:0000313" key="6">
    <source>
        <dbReference type="Proteomes" id="UP000717585"/>
    </source>
</evidence>
<dbReference type="SMART" id="SM00248">
    <property type="entry name" value="ANK"/>
    <property type="match status" value="17"/>
</dbReference>
<dbReference type="AlphaFoldDB" id="A0A8J6B7E2"/>
<sequence length="1241" mass="134459">MIRPDGASALYLASYFGHADVVKLLLDTTPDIVDVAKKHGFSPLHAASLKGHAHCARVLLENGADVDRRDRDLDTPLMVAAAYGHTEAIKLLIDAGATLDLRNKKGCTALLLACRGGRGESAQELLNAGANAAYHCSFGTCLTIATHFGFDDIIMLLLQSGADVNAAELDGLTPLHWAAKRNRVTCARLLLQAGCDVDARGPLSRTAVFIAAREGYTDVVKLLVAAGADLAISGRTSRIRRPRLPRDIAQTEGHTDCVDLLDHPELCGPLDFEVGSLATRPIRPPPSLDMIWTTSSGYHYFVEQCAIQGIDFYWSGLFASVKIYTWGLRHCVVLQHITQFAYGNDYATDVGYAIAWCYSTYQRLLMAMTVRPILALQAQIFNGNTAYHEAVRFGGLFMQLGGLISFAGVRDVIHQPTDDGATPLYIACVSGETKSVRFLLNEGADPNVRTNTGRTPLIAAVLEGFTTIIGLLLDAGADCTMVLPNGCSALHIAVQKGFTGIAEMLLDAEPGLVDVADDDGDSPLHVAAYHNYVRIIVPLIKAGATLDLVTEDEGTPLYLACSRGRIESVMILLAAGASTYKSRKCVTCLGAAAFEGHDAIVHALLQHGADVNATIAEEWTALHWAAKANRVTCVHLLLQAGCEVDARDTFGYTATFYAAIEGHFDVLRLLIAAGANPYLSVETVLPRDFAKANNHKMCVNLLDHPEDYSKIAVNVGSFVPAIAPIDASIPPAKDKVVVLASVYMALYTDADVPRASRLLAEFKSASSPDQLRKLASQIQEIQTDIDRLTPVLSLAKDPMPALKEKDRVREALERSDAFHAHVISGNVCRIRSKPLFRRDKFGPVVLNCLDREGRSPLYNAFIRGQAKVFAALLKTGGLVDDAFPDGHPLLAIEGRRAMCDAILKAKVDINLVNRGTTALVAAIQGGREGFAHWLLDHGADPHLPLGRVNALHAAHATPFIDLGEGVLNHIHRAFPQLQHHPALPALPHPPLDISLFQVLDAQSSELHDGFALGNARYRNNAGGGDCAFFALHNLDPTLFSNEPEWTRAAARALLGCDSAPIDLTETGYTHEELRGMFEGKNFVNLPALWAIQLYLSGRVRAETVGQFMLIQYACVSAGGSVHRSIERFHLELSQHDDTSDKLVLHCSYPMQYVASRFIAFTDGVGFRHGHYFNVYPTADVPTPTEWSPDPDHGPGPAVPAEVNEPSPAPEAPLPPNWHQNYELALEAAPRHLIRLHALAVA</sequence>
<feature type="repeat" description="ANK" evidence="3">
    <location>
        <begin position="650"/>
        <end position="676"/>
    </location>
</feature>
<evidence type="ECO:0000256" key="2">
    <source>
        <dbReference type="ARBA" id="ARBA00023043"/>
    </source>
</evidence>
<feature type="repeat" description="ANK" evidence="3">
    <location>
        <begin position="617"/>
        <end position="649"/>
    </location>
</feature>
<dbReference type="PANTHER" id="PTHR24198:SF165">
    <property type="entry name" value="ANKYRIN REPEAT-CONTAINING PROTEIN-RELATED"/>
    <property type="match status" value="1"/>
</dbReference>
<dbReference type="Pfam" id="PF12796">
    <property type="entry name" value="Ank_2"/>
    <property type="match status" value="5"/>
</dbReference>
<evidence type="ECO:0000256" key="3">
    <source>
        <dbReference type="PROSITE-ProRule" id="PRU00023"/>
    </source>
</evidence>
<dbReference type="EMBL" id="JAHDYR010000053">
    <property type="protein sequence ID" value="KAG9391557.1"/>
    <property type="molecule type" value="Genomic_DNA"/>
</dbReference>
<dbReference type="PRINTS" id="PR01415">
    <property type="entry name" value="ANKYRIN"/>
</dbReference>
<keyword evidence="2 3" id="KW-0040">ANK repeat</keyword>
<feature type="repeat" description="ANK" evidence="3">
    <location>
        <begin position="519"/>
        <end position="551"/>
    </location>
</feature>
<organism evidence="5 6">
    <name type="scientific">Carpediemonas membranifera</name>
    <dbReference type="NCBI Taxonomy" id="201153"/>
    <lineage>
        <taxon>Eukaryota</taxon>
        <taxon>Metamonada</taxon>
        <taxon>Carpediemonas-like organisms</taxon>
        <taxon>Carpediemonas</taxon>
    </lineage>
</organism>
<feature type="repeat" description="ANK" evidence="3">
    <location>
        <begin position="452"/>
        <end position="478"/>
    </location>
</feature>
<feature type="repeat" description="ANK" evidence="3">
    <location>
        <begin position="203"/>
        <end position="235"/>
    </location>
</feature>
<dbReference type="PROSITE" id="PS50297">
    <property type="entry name" value="ANK_REP_REGION"/>
    <property type="match status" value="11"/>
</dbReference>